<dbReference type="Proteomes" id="UP000585474">
    <property type="component" value="Unassembled WGS sequence"/>
</dbReference>
<name>A0A7J0E1I1_9ERIC</name>
<accession>A0A7J0E1I1</accession>
<evidence type="ECO:0000313" key="1">
    <source>
        <dbReference type="EMBL" id="GFY80260.1"/>
    </source>
</evidence>
<dbReference type="AlphaFoldDB" id="A0A7J0E1I1"/>
<comment type="caution">
    <text evidence="1">The sequence shown here is derived from an EMBL/GenBank/DDBJ whole genome shotgun (WGS) entry which is preliminary data.</text>
</comment>
<gene>
    <name evidence="1" type="ORF">Acr_01g0000690</name>
</gene>
<organism evidence="1 2">
    <name type="scientific">Actinidia rufa</name>
    <dbReference type="NCBI Taxonomy" id="165716"/>
    <lineage>
        <taxon>Eukaryota</taxon>
        <taxon>Viridiplantae</taxon>
        <taxon>Streptophyta</taxon>
        <taxon>Embryophyta</taxon>
        <taxon>Tracheophyta</taxon>
        <taxon>Spermatophyta</taxon>
        <taxon>Magnoliopsida</taxon>
        <taxon>eudicotyledons</taxon>
        <taxon>Gunneridae</taxon>
        <taxon>Pentapetalae</taxon>
        <taxon>asterids</taxon>
        <taxon>Ericales</taxon>
        <taxon>Actinidiaceae</taxon>
        <taxon>Actinidia</taxon>
    </lineage>
</organism>
<sequence>MRRVPRARHSPCAPHALHAIPKSAHRQNSNMLVAKLKSDCRRYLLIIVGCCRRKKVSTAPLSLLSLTLFILP</sequence>
<dbReference type="EMBL" id="BJWL01000001">
    <property type="protein sequence ID" value="GFY80260.1"/>
    <property type="molecule type" value="Genomic_DNA"/>
</dbReference>
<proteinExistence type="predicted"/>
<keyword evidence="2" id="KW-1185">Reference proteome</keyword>
<evidence type="ECO:0000313" key="2">
    <source>
        <dbReference type="Proteomes" id="UP000585474"/>
    </source>
</evidence>
<reference evidence="1 2" key="1">
    <citation type="submission" date="2019-07" db="EMBL/GenBank/DDBJ databases">
        <title>De Novo Assembly of kiwifruit Actinidia rufa.</title>
        <authorList>
            <person name="Sugita-Konishi S."/>
            <person name="Sato K."/>
            <person name="Mori E."/>
            <person name="Abe Y."/>
            <person name="Kisaki G."/>
            <person name="Hamano K."/>
            <person name="Suezawa K."/>
            <person name="Otani M."/>
            <person name="Fukuda T."/>
            <person name="Manabe T."/>
            <person name="Gomi K."/>
            <person name="Tabuchi M."/>
            <person name="Akimitsu K."/>
            <person name="Kataoka I."/>
        </authorList>
    </citation>
    <scope>NUCLEOTIDE SEQUENCE [LARGE SCALE GENOMIC DNA]</scope>
    <source>
        <strain evidence="2">cv. Fuchu</strain>
    </source>
</reference>
<protein>
    <submittedName>
        <fullName evidence="1">Uncharacterized protein</fullName>
    </submittedName>
</protein>